<protein>
    <submittedName>
        <fullName evidence="1">Uncharacterized protein</fullName>
    </submittedName>
</protein>
<reference evidence="1" key="2">
    <citation type="submission" date="2025-08" db="UniProtKB">
        <authorList>
            <consortium name="Ensembl"/>
        </authorList>
    </citation>
    <scope>IDENTIFICATION</scope>
</reference>
<dbReference type="AlphaFoldDB" id="H2XSE2"/>
<name>H2XSE2_CIOIN</name>
<reference evidence="1" key="3">
    <citation type="submission" date="2025-09" db="UniProtKB">
        <authorList>
            <consortium name="Ensembl"/>
        </authorList>
    </citation>
    <scope>IDENTIFICATION</scope>
</reference>
<dbReference type="Ensembl" id="ENSCINT00000032476.1">
    <property type="protein sequence ID" value="ENSCINP00000032576.1"/>
    <property type="gene ID" value="ENSCING00000022709.1"/>
</dbReference>
<dbReference type="Proteomes" id="UP000008144">
    <property type="component" value="Unassembled WGS sequence"/>
</dbReference>
<sequence>MGMMLELLTKEPGVPFATNENSECCISQIYYANKK</sequence>
<evidence type="ECO:0000313" key="2">
    <source>
        <dbReference type="Proteomes" id="UP000008144"/>
    </source>
</evidence>
<dbReference type="HOGENOM" id="CLU_3368251_0_0_1"/>
<keyword evidence="2" id="KW-1185">Reference proteome</keyword>
<proteinExistence type="predicted"/>
<dbReference type="InParanoid" id="H2XSE2"/>
<organism evidence="1 2">
    <name type="scientific">Ciona intestinalis</name>
    <name type="common">Transparent sea squirt</name>
    <name type="synonym">Ascidia intestinalis</name>
    <dbReference type="NCBI Taxonomy" id="7719"/>
    <lineage>
        <taxon>Eukaryota</taxon>
        <taxon>Metazoa</taxon>
        <taxon>Chordata</taxon>
        <taxon>Tunicata</taxon>
        <taxon>Ascidiacea</taxon>
        <taxon>Phlebobranchia</taxon>
        <taxon>Cionidae</taxon>
        <taxon>Ciona</taxon>
    </lineage>
</organism>
<reference evidence="2" key="1">
    <citation type="journal article" date="2002" name="Science">
        <title>The draft genome of Ciona intestinalis: insights into chordate and vertebrate origins.</title>
        <authorList>
            <person name="Dehal P."/>
            <person name="Satou Y."/>
            <person name="Campbell R.K."/>
            <person name="Chapman J."/>
            <person name="Degnan B."/>
            <person name="De Tomaso A."/>
            <person name="Davidson B."/>
            <person name="Di Gregorio A."/>
            <person name="Gelpke M."/>
            <person name="Goodstein D.M."/>
            <person name="Harafuji N."/>
            <person name="Hastings K.E."/>
            <person name="Ho I."/>
            <person name="Hotta K."/>
            <person name="Huang W."/>
            <person name="Kawashima T."/>
            <person name="Lemaire P."/>
            <person name="Martinez D."/>
            <person name="Meinertzhagen I.A."/>
            <person name="Necula S."/>
            <person name="Nonaka M."/>
            <person name="Putnam N."/>
            <person name="Rash S."/>
            <person name="Saiga H."/>
            <person name="Satake M."/>
            <person name="Terry A."/>
            <person name="Yamada L."/>
            <person name="Wang H.G."/>
            <person name="Awazu S."/>
            <person name="Azumi K."/>
            <person name="Boore J."/>
            <person name="Branno M."/>
            <person name="Chin-Bow S."/>
            <person name="DeSantis R."/>
            <person name="Doyle S."/>
            <person name="Francino P."/>
            <person name="Keys D.N."/>
            <person name="Haga S."/>
            <person name="Hayashi H."/>
            <person name="Hino K."/>
            <person name="Imai K.S."/>
            <person name="Inaba K."/>
            <person name="Kano S."/>
            <person name="Kobayashi K."/>
            <person name="Kobayashi M."/>
            <person name="Lee B.I."/>
            <person name="Makabe K.W."/>
            <person name="Manohar C."/>
            <person name="Matassi G."/>
            <person name="Medina M."/>
            <person name="Mochizuki Y."/>
            <person name="Mount S."/>
            <person name="Morishita T."/>
            <person name="Miura S."/>
            <person name="Nakayama A."/>
            <person name="Nishizaka S."/>
            <person name="Nomoto H."/>
            <person name="Ohta F."/>
            <person name="Oishi K."/>
            <person name="Rigoutsos I."/>
            <person name="Sano M."/>
            <person name="Sasaki A."/>
            <person name="Sasakura Y."/>
            <person name="Shoguchi E."/>
            <person name="Shin-i T."/>
            <person name="Spagnuolo A."/>
            <person name="Stainier D."/>
            <person name="Suzuki M.M."/>
            <person name="Tassy O."/>
            <person name="Takatori N."/>
            <person name="Tokuoka M."/>
            <person name="Yagi K."/>
            <person name="Yoshizaki F."/>
            <person name="Wada S."/>
            <person name="Zhang C."/>
            <person name="Hyatt P.D."/>
            <person name="Larimer F."/>
            <person name="Detter C."/>
            <person name="Doggett N."/>
            <person name="Glavina T."/>
            <person name="Hawkins T."/>
            <person name="Richardson P."/>
            <person name="Lucas S."/>
            <person name="Kohara Y."/>
            <person name="Levine M."/>
            <person name="Satoh N."/>
            <person name="Rokhsar D.S."/>
        </authorList>
    </citation>
    <scope>NUCLEOTIDE SEQUENCE [LARGE SCALE GENOMIC DNA]</scope>
</reference>
<accession>H2XSE2</accession>
<evidence type="ECO:0000313" key="1">
    <source>
        <dbReference type="Ensembl" id="ENSCINP00000032576.1"/>
    </source>
</evidence>